<reference evidence="2" key="1">
    <citation type="submission" date="2020-06" db="EMBL/GenBank/DDBJ databases">
        <title>Haloterrigena sp. nov., an extremely halophilic archaeon isolated from a saline sediment.</title>
        <authorList>
            <person name="Liu B.-B."/>
        </authorList>
    </citation>
    <scope>NUCLEOTIDE SEQUENCE</scope>
    <source>
        <strain evidence="2">SYSU A121-1</strain>
    </source>
</reference>
<keyword evidence="1" id="KW-0812">Transmembrane</keyword>
<gene>
    <name evidence="2" type="ORF">HT576_08755</name>
</gene>
<dbReference type="EMBL" id="JABURA010000001">
    <property type="protein sequence ID" value="NUB91109.1"/>
    <property type="molecule type" value="Genomic_DNA"/>
</dbReference>
<sequence>MAVDRRILIAIILVAVSGLAIFSGSLNVLAPGDTCEWQDVDIDGQQFNSLEEFRDAAEAHSADFGETFGDIAFREQDGTLQFRPDECGVKEVPADQ</sequence>
<organism evidence="2 3">
    <name type="scientific">Haloterrigena gelatinilytica</name>
    <dbReference type="NCBI Taxonomy" id="2741724"/>
    <lineage>
        <taxon>Archaea</taxon>
        <taxon>Methanobacteriati</taxon>
        <taxon>Methanobacteriota</taxon>
        <taxon>Stenosarchaea group</taxon>
        <taxon>Halobacteria</taxon>
        <taxon>Halobacteriales</taxon>
        <taxon>Natrialbaceae</taxon>
        <taxon>Haloterrigena</taxon>
    </lineage>
</organism>
<feature type="transmembrane region" description="Helical" evidence="1">
    <location>
        <begin position="7"/>
        <end position="30"/>
    </location>
</feature>
<protein>
    <submittedName>
        <fullName evidence="2">Uncharacterized protein</fullName>
    </submittedName>
</protein>
<keyword evidence="1" id="KW-1133">Transmembrane helix</keyword>
<evidence type="ECO:0000313" key="2">
    <source>
        <dbReference type="EMBL" id="NUB91109.1"/>
    </source>
</evidence>
<keyword evidence="1" id="KW-0472">Membrane</keyword>
<name>A0A8J8KHF9_9EURY</name>
<accession>A0A8J8KHF9</accession>
<evidence type="ECO:0000256" key="1">
    <source>
        <dbReference type="SAM" id="Phobius"/>
    </source>
</evidence>
<proteinExistence type="predicted"/>
<dbReference type="AlphaFoldDB" id="A0A8J8KHF9"/>
<comment type="caution">
    <text evidence="2">The sequence shown here is derived from an EMBL/GenBank/DDBJ whole genome shotgun (WGS) entry which is preliminary data.</text>
</comment>
<dbReference type="Proteomes" id="UP000728647">
    <property type="component" value="Unassembled WGS sequence"/>
</dbReference>
<evidence type="ECO:0000313" key="3">
    <source>
        <dbReference type="Proteomes" id="UP000728647"/>
    </source>
</evidence>
<dbReference type="RefSeq" id="WP_174701777.1">
    <property type="nucleotide sequence ID" value="NZ_JABURA010000001.1"/>
</dbReference>